<dbReference type="Proteomes" id="UP000606786">
    <property type="component" value="Unassembled WGS sequence"/>
</dbReference>
<accession>A0A811V244</accession>
<sequence>MGLSAYGTYGKQKILLRWLSMTTSALKDIKEIGLAARTAITLQRRYNRRAFIKLIDATERSRSTSGGGMCQHKTVNAPQRM</sequence>
<organism evidence="2 3">
    <name type="scientific">Ceratitis capitata</name>
    <name type="common">Mediterranean fruit fly</name>
    <name type="synonym">Tephritis capitata</name>
    <dbReference type="NCBI Taxonomy" id="7213"/>
    <lineage>
        <taxon>Eukaryota</taxon>
        <taxon>Metazoa</taxon>
        <taxon>Ecdysozoa</taxon>
        <taxon>Arthropoda</taxon>
        <taxon>Hexapoda</taxon>
        <taxon>Insecta</taxon>
        <taxon>Pterygota</taxon>
        <taxon>Neoptera</taxon>
        <taxon>Endopterygota</taxon>
        <taxon>Diptera</taxon>
        <taxon>Brachycera</taxon>
        <taxon>Muscomorpha</taxon>
        <taxon>Tephritoidea</taxon>
        <taxon>Tephritidae</taxon>
        <taxon>Ceratitis</taxon>
        <taxon>Ceratitis</taxon>
    </lineage>
</organism>
<dbReference type="EMBL" id="CAJHJT010000034">
    <property type="protein sequence ID" value="CAD7005549.1"/>
    <property type="molecule type" value="Genomic_DNA"/>
</dbReference>
<proteinExistence type="predicted"/>
<keyword evidence="3" id="KW-1185">Reference proteome</keyword>
<comment type="caution">
    <text evidence="2">The sequence shown here is derived from an EMBL/GenBank/DDBJ whole genome shotgun (WGS) entry which is preliminary data.</text>
</comment>
<reference evidence="2" key="1">
    <citation type="submission" date="2020-11" db="EMBL/GenBank/DDBJ databases">
        <authorList>
            <person name="Whitehead M."/>
        </authorList>
    </citation>
    <scope>NUCLEOTIDE SEQUENCE</scope>
    <source>
        <strain evidence="2">EGII</strain>
    </source>
</reference>
<name>A0A811V244_CERCA</name>
<dbReference type="AlphaFoldDB" id="A0A811V244"/>
<feature type="non-terminal residue" evidence="2">
    <location>
        <position position="1"/>
    </location>
</feature>
<gene>
    <name evidence="2" type="ORF">CCAP1982_LOCUS13909</name>
</gene>
<evidence type="ECO:0000313" key="2">
    <source>
        <dbReference type="EMBL" id="CAD7005549.1"/>
    </source>
</evidence>
<evidence type="ECO:0000313" key="3">
    <source>
        <dbReference type="Proteomes" id="UP000606786"/>
    </source>
</evidence>
<protein>
    <submittedName>
        <fullName evidence="2">(Mediterranean fruit fly) hypothetical protein</fullName>
    </submittedName>
</protein>
<evidence type="ECO:0000256" key="1">
    <source>
        <dbReference type="SAM" id="MobiDB-lite"/>
    </source>
</evidence>
<feature type="region of interest" description="Disordered" evidence="1">
    <location>
        <begin position="61"/>
        <end position="81"/>
    </location>
</feature>